<dbReference type="InterPro" id="IPR029063">
    <property type="entry name" value="SAM-dependent_MTases_sf"/>
</dbReference>
<evidence type="ECO:0000313" key="1">
    <source>
        <dbReference type="EMBL" id="NYG57163.1"/>
    </source>
</evidence>
<evidence type="ECO:0000313" key="2">
    <source>
        <dbReference type="Proteomes" id="UP000540656"/>
    </source>
</evidence>
<dbReference type="Proteomes" id="UP000540656">
    <property type="component" value="Unassembled WGS sequence"/>
</dbReference>
<keyword evidence="2" id="KW-1185">Reference proteome</keyword>
<protein>
    <submittedName>
        <fullName evidence="1">Methylase of polypeptide subunit release factors</fullName>
    </submittedName>
</protein>
<comment type="caution">
    <text evidence="1">The sequence shown here is derived from an EMBL/GenBank/DDBJ whole genome shotgun (WGS) entry which is preliminary data.</text>
</comment>
<gene>
    <name evidence="1" type="ORF">BJ980_000086</name>
</gene>
<dbReference type="AlphaFoldDB" id="A0A7Y9UM54"/>
<dbReference type="GO" id="GO:0032259">
    <property type="term" value="P:methylation"/>
    <property type="evidence" value="ECO:0007669"/>
    <property type="project" value="UniProtKB-KW"/>
</dbReference>
<dbReference type="RefSeq" id="WP_179500477.1">
    <property type="nucleotide sequence ID" value="NZ_JACCAA010000001.1"/>
</dbReference>
<dbReference type="SUPFAM" id="SSF53335">
    <property type="entry name" value="S-adenosyl-L-methionine-dependent methyltransferases"/>
    <property type="match status" value="1"/>
</dbReference>
<dbReference type="GO" id="GO:0008168">
    <property type="term" value="F:methyltransferase activity"/>
    <property type="evidence" value="ECO:0007669"/>
    <property type="project" value="UniProtKB-KW"/>
</dbReference>
<keyword evidence="1" id="KW-0808">Transferase</keyword>
<proteinExistence type="predicted"/>
<keyword evidence="1" id="KW-0489">Methyltransferase</keyword>
<dbReference type="PANTHER" id="PTHR18895:SF74">
    <property type="entry name" value="MTRF1L RELEASE FACTOR GLUTAMINE METHYLTRANSFERASE"/>
    <property type="match status" value="1"/>
</dbReference>
<dbReference type="InterPro" id="IPR002052">
    <property type="entry name" value="DNA_methylase_N6_adenine_CS"/>
</dbReference>
<name>A0A7Y9UM54_9ACTN</name>
<dbReference type="CDD" id="cd02440">
    <property type="entry name" value="AdoMet_MTases"/>
    <property type="match status" value="1"/>
</dbReference>
<dbReference type="InterPro" id="IPR050320">
    <property type="entry name" value="N5-glutamine_MTase"/>
</dbReference>
<dbReference type="PANTHER" id="PTHR18895">
    <property type="entry name" value="HEMK METHYLTRANSFERASE"/>
    <property type="match status" value="1"/>
</dbReference>
<dbReference type="GO" id="GO:0003676">
    <property type="term" value="F:nucleic acid binding"/>
    <property type="evidence" value="ECO:0007669"/>
    <property type="project" value="InterPro"/>
</dbReference>
<sequence>MRTPEPSPTMTQQAVFGDLTIAYDERVLTPRAWTTAQSAWVTELSLVVPDGPILELCTGAGHIGLLAIAHCGRDGVLVDLDPVACDFALANASSAGLAERVEVRRRPVADCLETGETFPLVVADPPWVPSARTGRFPEDPLLAIDGGDDGLALARACVQTIDDCLHPQGAAVLQIGSLAQADGLGDWMAGRVDLVVAEVRSHGERGVLALLRRPD</sequence>
<dbReference type="EMBL" id="JACCAA010000001">
    <property type="protein sequence ID" value="NYG57163.1"/>
    <property type="molecule type" value="Genomic_DNA"/>
</dbReference>
<dbReference type="PROSITE" id="PS00092">
    <property type="entry name" value="N6_MTASE"/>
    <property type="match status" value="1"/>
</dbReference>
<organism evidence="1 2">
    <name type="scientific">Nocardioides daedukensis</name>
    <dbReference type="NCBI Taxonomy" id="634462"/>
    <lineage>
        <taxon>Bacteria</taxon>
        <taxon>Bacillati</taxon>
        <taxon>Actinomycetota</taxon>
        <taxon>Actinomycetes</taxon>
        <taxon>Propionibacteriales</taxon>
        <taxon>Nocardioidaceae</taxon>
        <taxon>Nocardioides</taxon>
    </lineage>
</organism>
<accession>A0A7Y9UM54</accession>
<dbReference type="Gene3D" id="3.40.50.150">
    <property type="entry name" value="Vaccinia Virus protein VP39"/>
    <property type="match status" value="1"/>
</dbReference>
<reference evidence="1 2" key="1">
    <citation type="submission" date="2020-07" db="EMBL/GenBank/DDBJ databases">
        <title>Sequencing the genomes of 1000 actinobacteria strains.</title>
        <authorList>
            <person name="Klenk H.-P."/>
        </authorList>
    </citation>
    <scope>NUCLEOTIDE SEQUENCE [LARGE SCALE GENOMIC DNA]</scope>
    <source>
        <strain evidence="1 2">DSM 23819</strain>
    </source>
</reference>